<feature type="domain" description="Carboxyltransferase" evidence="6">
    <location>
        <begin position="343"/>
        <end position="629"/>
    </location>
</feature>
<evidence type="ECO:0000256" key="1">
    <source>
        <dbReference type="ARBA" id="ARBA00022741"/>
    </source>
</evidence>
<dbReference type="Pfam" id="PF02626">
    <property type="entry name" value="CT_A_B"/>
    <property type="match status" value="1"/>
</dbReference>
<dbReference type="InterPro" id="IPR003833">
    <property type="entry name" value="CT_C_D"/>
</dbReference>
<accession>A0A1U9MK70</accession>
<evidence type="ECO:0000259" key="5">
    <source>
        <dbReference type="SMART" id="SM00796"/>
    </source>
</evidence>
<dbReference type="AlphaFoldDB" id="A0A1U9MK70"/>
<dbReference type="GO" id="GO:0005524">
    <property type="term" value="F:ATP binding"/>
    <property type="evidence" value="ECO:0007669"/>
    <property type="project" value="UniProtKB-KW"/>
</dbReference>
<dbReference type="OrthoDB" id="9768696at2"/>
<proteinExistence type="predicted"/>
<dbReference type="InterPro" id="IPR003778">
    <property type="entry name" value="CT_A_B"/>
</dbReference>
<dbReference type="SMART" id="SM00797">
    <property type="entry name" value="AHS2"/>
    <property type="match status" value="1"/>
</dbReference>
<keyword evidence="1" id="KW-0547">Nucleotide-binding</keyword>
<dbReference type="STRING" id="1686310.BBC0244_018820"/>
<dbReference type="GO" id="GO:0016787">
    <property type="term" value="F:hydrolase activity"/>
    <property type="evidence" value="ECO:0007669"/>
    <property type="project" value="UniProtKB-KW"/>
</dbReference>
<evidence type="ECO:0000256" key="3">
    <source>
        <dbReference type="ARBA" id="ARBA00022840"/>
    </source>
</evidence>
<name>A0A1U9MK70_9HYPH</name>
<feature type="domain" description="Carboxyltransferase" evidence="5">
    <location>
        <begin position="1"/>
        <end position="209"/>
    </location>
</feature>
<evidence type="ECO:0000256" key="4">
    <source>
        <dbReference type="SAM" id="MobiDB-lite"/>
    </source>
</evidence>
<dbReference type="RefSeq" id="WP_077993602.1">
    <property type="nucleotide sequence ID" value="NZ_CP015625.1"/>
</dbReference>
<evidence type="ECO:0000313" key="8">
    <source>
        <dbReference type="Proteomes" id="UP000189632"/>
    </source>
</evidence>
<evidence type="ECO:0000256" key="2">
    <source>
        <dbReference type="ARBA" id="ARBA00022801"/>
    </source>
</evidence>
<dbReference type="NCBIfam" id="TIGR00370">
    <property type="entry name" value="5-oxoprolinase subunit PxpB"/>
    <property type="match status" value="1"/>
</dbReference>
<gene>
    <name evidence="7" type="ORF">BBC0122_020090</name>
</gene>
<keyword evidence="2" id="KW-0378">Hydrolase</keyword>
<dbReference type="Proteomes" id="UP000189632">
    <property type="component" value="Chromosome"/>
</dbReference>
<keyword evidence="3" id="KW-0067">ATP-binding</keyword>
<dbReference type="KEGG" id="bapi:BBC0122_020090"/>
<reference evidence="7 8" key="1">
    <citation type="submission" date="2016-11" db="EMBL/GenBank/DDBJ databases">
        <title>Comparative genomics of Bartonella apis.</title>
        <authorList>
            <person name="Engel P."/>
        </authorList>
    </citation>
    <scope>NUCLEOTIDE SEQUENCE [LARGE SCALE GENOMIC DNA]</scope>
    <source>
        <strain evidence="7 8">BBC0122</strain>
    </source>
</reference>
<sequence>MRFLGVNNSAFLIELADLEETLALFDCLQQEIWRGEKNLQDQEKVQAQDNLQAIVEIIPAARTLLVTFDPLLADETTLETNIAGLKLEKGQQKSGKLVEIPVVYEGEDLDDVAALLKIDREEVIRRHTESHYQVAFCGFAPGFAYLTGGDPLFNVPRRASPRKSIPAGSVALAGKFGGVYPQPSPGGWQLIGRTDVKMFDLDRDPPSLLKPGDRVHFVDVTKDYSARSNGTTSFSLSPNEKAGKSVPDRSGSKALKNGAATKAIEQNEKADLTKTGDETEASGIGKTIEIETVPAIGKTGNHDDSGILPREKTLARQGNAVFKLLTTLMPVTFQDRGRLLQSSQGLSPSGALDQKAMANANRLVGNSLEQPVLEFTYGNARMKALQPSVIAFTGAKLPITVKSAKGTVFVFEKNTPLSIDEGDEIILGQPLAGFRSYMALRGGFKVEPVLKSASFDSLSNLGPKPLSAGDNIFIANDSPLRPVLLSLDDPYFLPKAGDQVVLDVVMGPRTDWFTEHSIAMFLEKPWQVTAASNRIGIRLQSDARLERSRSDELPSEGTVTGAIEVPANGEPVLFLRDRPVTGGYPVIANLVEDQVDLAAQIPIGAFIKFRAVKNFYDSEQKSLKDGADKTSKKP</sequence>
<evidence type="ECO:0000313" key="7">
    <source>
        <dbReference type="EMBL" id="AQT48102.1"/>
    </source>
</evidence>
<dbReference type="Gene3D" id="2.40.100.10">
    <property type="entry name" value="Cyclophilin-like"/>
    <property type="match status" value="2"/>
</dbReference>
<feature type="region of interest" description="Disordered" evidence="4">
    <location>
        <begin position="228"/>
        <end position="286"/>
    </location>
</feature>
<feature type="compositionally biased region" description="Polar residues" evidence="4">
    <location>
        <begin position="228"/>
        <end position="238"/>
    </location>
</feature>
<dbReference type="PANTHER" id="PTHR43309:SF3">
    <property type="entry name" value="5-OXOPROLINASE SUBUNIT C"/>
    <property type="match status" value="1"/>
</dbReference>
<protein>
    <submittedName>
        <fullName evidence="7">Sensor histidine kinase inhibitor, KipI family</fullName>
    </submittedName>
</protein>
<evidence type="ECO:0000259" key="6">
    <source>
        <dbReference type="SMART" id="SM00797"/>
    </source>
</evidence>
<dbReference type="InterPro" id="IPR010016">
    <property type="entry name" value="PxpB"/>
</dbReference>
<keyword evidence="8" id="KW-1185">Reference proteome</keyword>
<dbReference type="SMART" id="SM00796">
    <property type="entry name" value="AHS1"/>
    <property type="match status" value="1"/>
</dbReference>
<feature type="compositionally biased region" description="Basic and acidic residues" evidence="4">
    <location>
        <begin position="265"/>
        <end position="277"/>
    </location>
</feature>
<dbReference type="InterPro" id="IPR029000">
    <property type="entry name" value="Cyclophilin-like_dom_sf"/>
</dbReference>
<dbReference type="Gene3D" id="3.30.1360.40">
    <property type="match status" value="1"/>
</dbReference>
<dbReference type="EMBL" id="CP015625">
    <property type="protein sequence ID" value="AQT48102.1"/>
    <property type="molecule type" value="Genomic_DNA"/>
</dbReference>
<dbReference type="InterPro" id="IPR052708">
    <property type="entry name" value="PxpC"/>
</dbReference>
<organism evidence="7 8">
    <name type="scientific">Bartonella choladocola</name>
    <dbReference type="NCBI Taxonomy" id="2750995"/>
    <lineage>
        <taxon>Bacteria</taxon>
        <taxon>Pseudomonadati</taxon>
        <taxon>Pseudomonadota</taxon>
        <taxon>Alphaproteobacteria</taxon>
        <taxon>Hyphomicrobiales</taxon>
        <taxon>Bartonellaceae</taxon>
        <taxon>Bartonella</taxon>
    </lineage>
</organism>
<feature type="compositionally biased region" description="Basic and acidic residues" evidence="4">
    <location>
        <begin position="241"/>
        <end position="251"/>
    </location>
</feature>
<dbReference type="SUPFAM" id="SSF50891">
    <property type="entry name" value="Cyclophilin-like"/>
    <property type="match status" value="2"/>
</dbReference>
<dbReference type="SUPFAM" id="SSF160467">
    <property type="entry name" value="PH0987 N-terminal domain-like"/>
    <property type="match status" value="1"/>
</dbReference>
<dbReference type="PANTHER" id="PTHR43309">
    <property type="entry name" value="5-OXOPROLINASE SUBUNIT C"/>
    <property type="match status" value="1"/>
</dbReference>
<dbReference type="Pfam" id="PF02682">
    <property type="entry name" value="CT_C_D"/>
    <property type="match status" value="1"/>
</dbReference>